<evidence type="ECO:0000256" key="1">
    <source>
        <dbReference type="ARBA" id="ARBA00005417"/>
    </source>
</evidence>
<dbReference type="Pfam" id="PF00005">
    <property type="entry name" value="ABC_tran"/>
    <property type="match status" value="1"/>
</dbReference>
<dbReference type="PROSITE" id="PS50893">
    <property type="entry name" value="ABC_TRANSPORTER_2"/>
    <property type="match status" value="1"/>
</dbReference>
<keyword evidence="3" id="KW-0547">Nucleotide-binding</keyword>
<name>A0A4Y3KKN5_9CELL</name>
<evidence type="ECO:0000313" key="8">
    <source>
        <dbReference type="Proteomes" id="UP000320461"/>
    </source>
</evidence>
<proteinExistence type="inferred from homology"/>
<dbReference type="GO" id="GO:0016020">
    <property type="term" value="C:membrane"/>
    <property type="evidence" value="ECO:0007669"/>
    <property type="project" value="InterPro"/>
</dbReference>
<organism evidence="7 8">
    <name type="scientific">Cellulomonas gelida</name>
    <dbReference type="NCBI Taxonomy" id="1712"/>
    <lineage>
        <taxon>Bacteria</taxon>
        <taxon>Bacillati</taxon>
        <taxon>Actinomycetota</taxon>
        <taxon>Actinomycetes</taxon>
        <taxon>Micrococcales</taxon>
        <taxon>Cellulomonadaceae</taxon>
        <taxon>Cellulomonas</taxon>
    </lineage>
</organism>
<evidence type="ECO:0000256" key="5">
    <source>
        <dbReference type="SAM" id="MobiDB-lite"/>
    </source>
</evidence>
<dbReference type="InterPro" id="IPR050683">
    <property type="entry name" value="Bact_Polysacc_Export_ATP-bd"/>
</dbReference>
<dbReference type="InterPro" id="IPR003439">
    <property type="entry name" value="ABC_transporter-like_ATP-bd"/>
</dbReference>
<dbReference type="EMBL" id="BJLQ01000005">
    <property type="protein sequence ID" value="GEA83518.1"/>
    <property type="molecule type" value="Genomic_DNA"/>
</dbReference>
<keyword evidence="4" id="KW-0067">ATP-binding</keyword>
<dbReference type="GO" id="GO:0016887">
    <property type="term" value="F:ATP hydrolysis activity"/>
    <property type="evidence" value="ECO:0007669"/>
    <property type="project" value="InterPro"/>
</dbReference>
<dbReference type="GO" id="GO:0005524">
    <property type="term" value="F:ATP binding"/>
    <property type="evidence" value="ECO:0007669"/>
    <property type="project" value="UniProtKB-KW"/>
</dbReference>
<dbReference type="InterPro" id="IPR017871">
    <property type="entry name" value="ABC_transporter-like_CS"/>
</dbReference>
<dbReference type="InterPro" id="IPR027417">
    <property type="entry name" value="P-loop_NTPase"/>
</dbReference>
<dbReference type="SUPFAM" id="SSF52540">
    <property type="entry name" value="P-loop containing nucleoside triphosphate hydrolases"/>
    <property type="match status" value="1"/>
</dbReference>
<evidence type="ECO:0000256" key="3">
    <source>
        <dbReference type="ARBA" id="ARBA00022741"/>
    </source>
</evidence>
<dbReference type="CDD" id="cd03220">
    <property type="entry name" value="ABC_KpsT_Wzt"/>
    <property type="match status" value="1"/>
</dbReference>
<evidence type="ECO:0000256" key="4">
    <source>
        <dbReference type="ARBA" id="ARBA00022840"/>
    </source>
</evidence>
<keyword evidence="2" id="KW-0813">Transport</keyword>
<dbReference type="AlphaFoldDB" id="A0A4Y3KKN5"/>
<dbReference type="RefSeq" id="WP_229747391.1">
    <property type="nucleotide sequence ID" value="NZ_BJLQ01000005.1"/>
</dbReference>
<dbReference type="SMART" id="SM00382">
    <property type="entry name" value="AAA"/>
    <property type="match status" value="1"/>
</dbReference>
<feature type="domain" description="ABC transporter" evidence="6">
    <location>
        <begin position="141"/>
        <end position="360"/>
    </location>
</feature>
<evidence type="ECO:0000313" key="7">
    <source>
        <dbReference type="EMBL" id="GEA83518.1"/>
    </source>
</evidence>
<feature type="region of interest" description="Disordered" evidence="5">
    <location>
        <begin position="1"/>
        <end position="102"/>
    </location>
</feature>
<evidence type="ECO:0000256" key="2">
    <source>
        <dbReference type="ARBA" id="ARBA00022448"/>
    </source>
</evidence>
<dbReference type="InterPro" id="IPR003593">
    <property type="entry name" value="AAA+_ATPase"/>
</dbReference>
<accession>A0A4Y3KKN5</accession>
<feature type="compositionally biased region" description="Low complexity" evidence="5">
    <location>
        <begin position="59"/>
        <end position="75"/>
    </location>
</feature>
<reference evidence="7 8" key="1">
    <citation type="submission" date="2019-06" db="EMBL/GenBank/DDBJ databases">
        <title>Whole genome shotgun sequence of Cellulomonas gelida NBRC 3748.</title>
        <authorList>
            <person name="Hosoyama A."/>
            <person name="Uohara A."/>
            <person name="Ohji S."/>
            <person name="Ichikawa N."/>
        </authorList>
    </citation>
    <scope>NUCLEOTIDE SEQUENCE [LARGE SCALE GENOMIC DNA]</scope>
    <source>
        <strain evidence="7 8">NBRC 3748</strain>
    </source>
</reference>
<keyword evidence="8" id="KW-1185">Reference proteome</keyword>
<dbReference type="PANTHER" id="PTHR46743:SF2">
    <property type="entry name" value="TEICHOIC ACIDS EXPORT ATP-BINDING PROTEIN TAGH"/>
    <property type="match status" value="1"/>
</dbReference>
<comment type="similarity">
    <text evidence="1">Belongs to the ABC transporter superfamily.</text>
</comment>
<gene>
    <name evidence="7" type="ORF">CGE01nite_07690</name>
</gene>
<evidence type="ECO:0000259" key="6">
    <source>
        <dbReference type="PROSITE" id="PS50893"/>
    </source>
</evidence>
<dbReference type="Proteomes" id="UP000320461">
    <property type="component" value="Unassembled WGS sequence"/>
</dbReference>
<dbReference type="PANTHER" id="PTHR46743">
    <property type="entry name" value="TEICHOIC ACIDS EXPORT ATP-BINDING PROTEIN TAGH"/>
    <property type="match status" value="1"/>
</dbReference>
<dbReference type="Gene3D" id="3.40.50.300">
    <property type="entry name" value="P-loop containing nucleotide triphosphate hydrolases"/>
    <property type="match status" value="1"/>
</dbReference>
<dbReference type="InterPro" id="IPR015860">
    <property type="entry name" value="ABC_transpr_TagH-like"/>
</dbReference>
<comment type="caution">
    <text evidence="7">The sequence shown here is derived from an EMBL/GenBank/DDBJ whole genome shotgun (WGS) entry which is preliminary data.</text>
</comment>
<dbReference type="GO" id="GO:0140359">
    <property type="term" value="F:ABC-type transporter activity"/>
    <property type="evidence" value="ECO:0007669"/>
    <property type="project" value="InterPro"/>
</dbReference>
<protein>
    <recommendedName>
        <fullName evidence="6">ABC transporter domain-containing protein</fullName>
    </recommendedName>
</protein>
<sequence length="367" mass="38686">MSSLSASDMDLTQGGSRRSDENAHPEVQPAAADQGDAVPTDTEAIDAKVVDDQPAQGTDAEGQAVAAQPAAAQPGDEPPADAPVADAETPEPAPAPAVAQPRIERKYPVDPDAPPAVSVQDLSITYRTTFEKIPTIKSAIVRLGRGERAVREVHALQNLSFDVMEGTALGIIGANGAGKSTLMRALAGVLPPTSGRIEVRGEISSLLSLGVGFNGALSGRENVMLGGLAQGLTRAQVAERAEEIAEFAELGDFMDLPLRTYSAGMAQRLAFAVSVHMEPDILLIDEALSAGDARFKNKAAAKMDELMSSARAMFLVSHSLASIRELCNEAIWIHEGRLMMRGTPQACGDAYTRFLEVGENAFTLEDL</sequence>
<dbReference type="PROSITE" id="PS00211">
    <property type="entry name" value="ABC_TRANSPORTER_1"/>
    <property type="match status" value="1"/>
</dbReference>